<organism evidence="3 4">
    <name type="scientific">Salix dunnii</name>
    <dbReference type="NCBI Taxonomy" id="1413687"/>
    <lineage>
        <taxon>Eukaryota</taxon>
        <taxon>Viridiplantae</taxon>
        <taxon>Streptophyta</taxon>
        <taxon>Embryophyta</taxon>
        <taxon>Tracheophyta</taxon>
        <taxon>Spermatophyta</taxon>
        <taxon>Magnoliopsida</taxon>
        <taxon>eudicotyledons</taxon>
        <taxon>Gunneridae</taxon>
        <taxon>Pentapetalae</taxon>
        <taxon>rosids</taxon>
        <taxon>fabids</taxon>
        <taxon>Malpighiales</taxon>
        <taxon>Salicaceae</taxon>
        <taxon>Saliceae</taxon>
        <taxon>Salix</taxon>
    </lineage>
</organism>
<dbReference type="EMBL" id="JADGMS010000014">
    <property type="protein sequence ID" value="KAF9668659.1"/>
    <property type="molecule type" value="Genomic_DNA"/>
</dbReference>
<comment type="caution">
    <text evidence="3">The sequence shown here is derived from an EMBL/GenBank/DDBJ whole genome shotgun (WGS) entry which is preliminary data.</text>
</comment>
<name>A0A835MLU8_9ROSI</name>
<reference evidence="3 4" key="1">
    <citation type="submission" date="2020-10" db="EMBL/GenBank/DDBJ databases">
        <title>Plant Genome Project.</title>
        <authorList>
            <person name="Zhang R.-G."/>
        </authorList>
    </citation>
    <scope>NUCLEOTIDE SEQUENCE [LARGE SCALE GENOMIC DNA]</scope>
    <source>
        <strain evidence="3">FAFU-HL-1</strain>
        <tissue evidence="3">Leaf</tissue>
    </source>
</reference>
<keyword evidence="4" id="KW-1185">Reference proteome</keyword>
<proteinExistence type="predicted"/>
<dbReference type="AlphaFoldDB" id="A0A835MLU8"/>
<protein>
    <submittedName>
        <fullName evidence="3">Uncharacterized protein</fullName>
    </submittedName>
</protein>
<feature type="transmembrane region" description="Helical" evidence="2">
    <location>
        <begin position="74"/>
        <end position="101"/>
    </location>
</feature>
<gene>
    <name evidence="3" type="ORF">SADUNF_Sadunf14G0026700</name>
</gene>
<feature type="transmembrane region" description="Helical" evidence="2">
    <location>
        <begin position="47"/>
        <end position="68"/>
    </location>
</feature>
<sequence length="137" mass="15476">MRKIFITKAELQTARSPPSVMMRGTEDQHSTRVHGESPVLRRGGKQLYPFFVLMTKLLLGLPCLEIMAPNPLKFMVLLAPLLPLLPQVSLAFIFLNLAFMWKLPSVMGIARANLCQVENLIGSGILRWPQLHVWQLS</sequence>
<evidence type="ECO:0000256" key="2">
    <source>
        <dbReference type="SAM" id="Phobius"/>
    </source>
</evidence>
<dbReference type="Proteomes" id="UP000657918">
    <property type="component" value="Unassembled WGS sequence"/>
</dbReference>
<evidence type="ECO:0000313" key="4">
    <source>
        <dbReference type="Proteomes" id="UP000657918"/>
    </source>
</evidence>
<evidence type="ECO:0000256" key="1">
    <source>
        <dbReference type="SAM" id="MobiDB-lite"/>
    </source>
</evidence>
<keyword evidence="2" id="KW-0812">Transmembrane</keyword>
<feature type="region of interest" description="Disordered" evidence="1">
    <location>
        <begin position="14"/>
        <end position="36"/>
    </location>
</feature>
<evidence type="ECO:0000313" key="3">
    <source>
        <dbReference type="EMBL" id="KAF9668659.1"/>
    </source>
</evidence>
<accession>A0A835MLU8</accession>
<feature type="compositionally biased region" description="Basic and acidic residues" evidence="1">
    <location>
        <begin position="24"/>
        <end position="35"/>
    </location>
</feature>
<keyword evidence="2" id="KW-0472">Membrane</keyword>
<keyword evidence="2" id="KW-1133">Transmembrane helix</keyword>